<dbReference type="EMBL" id="LLXJ01001043">
    <property type="protein sequence ID" value="PKC04234.1"/>
    <property type="molecule type" value="Genomic_DNA"/>
</dbReference>
<accession>A0A2N0PBP4</accession>
<dbReference type="AlphaFoldDB" id="A0A2N0PBP4"/>
<organism evidence="1 2">
    <name type="scientific">Rhizophagus irregularis</name>
    <dbReference type="NCBI Taxonomy" id="588596"/>
    <lineage>
        <taxon>Eukaryota</taxon>
        <taxon>Fungi</taxon>
        <taxon>Fungi incertae sedis</taxon>
        <taxon>Mucoromycota</taxon>
        <taxon>Glomeromycotina</taxon>
        <taxon>Glomeromycetes</taxon>
        <taxon>Glomerales</taxon>
        <taxon>Glomeraceae</taxon>
        <taxon>Rhizophagus</taxon>
    </lineage>
</organism>
<reference evidence="1 2" key="1">
    <citation type="submission" date="2016-04" db="EMBL/GenBank/DDBJ databases">
        <title>Genome analyses suggest a sexual origin of heterokaryosis in a supposedly ancient asexual fungus.</title>
        <authorList>
            <person name="Ropars J."/>
            <person name="Sedzielewska K."/>
            <person name="Noel J."/>
            <person name="Charron P."/>
            <person name="Farinelli L."/>
            <person name="Marton T."/>
            <person name="Kruger M."/>
            <person name="Pelin A."/>
            <person name="Brachmann A."/>
            <person name="Corradi N."/>
        </authorList>
    </citation>
    <scope>NUCLEOTIDE SEQUENCE [LARGE SCALE GENOMIC DNA]</scope>
    <source>
        <strain evidence="1 2">A5</strain>
    </source>
</reference>
<sequence length="56" mass="6377">MALKQCNFKQAIDVIDKIFRNSLDKQKAKKKALPQQRQTIDESCTGEGVDYICAVF</sequence>
<dbReference type="Proteomes" id="UP000232722">
    <property type="component" value="Unassembled WGS sequence"/>
</dbReference>
<reference evidence="1 2" key="2">
    <citation type="submission" date="2017-09" db="EMBL/GenBank/DDBJ databases">
        <title>Extensive intraspecific genome diversity in a model arbuscular mycorrhizal fungus.</title>
        <authorList>
            <person name="Chen E.C."/>
            <person name="Morin E."/>
            <person name="Beaudet D."/>
            <person name="Noel J."/>
            <person name="Ndikumana S."/>
            <person name="Charron P."/>
            <person name="St-Onge C."/>
            <person name="Giorgi J."/>
            <person name="Grigoriev I.V."/>
            <person name="Roux C."/>
            <person name="Martin F.M."/>
            <person name="Corradi N."/>
        </authorList>
    </citation>
    <scope>NUCLEOTIDE SEQUENCE [LARGE SCALE GENOMIC DNA]</scope>
    <source>
        <strain evidence="1 2">A5</strain>
    </source>
</reference>
<name>A0A2N0PBP4_9GLOM</name>
<proteinExistence type="predicted"/>
<dbReference type="VEuPathDB" id="FungiDB:FUN_001242"/>
<comment type="caution">
    <text evidence="1">The sequence shown here is derived from an EMBL/GenBank/DDBJ whole genome shotgun (WGS) entry which is preliminary data.</text>
</comment>
<evidence type="ECO:0000313" key="1">
    <source>
        <dbReference type="EMBL" id="PKC04234.1"/>
    </source>
</evidence>
<evidence type="ECO:0000313" key="2">
    <source>
        <dbReference type="Proteomes" id="UP000232722"/>
    </source>
</evidence>
<protein>
    <submittedName>
        <fullName evidence="1">Uncharacterized protein</fullName>
    </submittedName>
</protein>
<gene>
    <name evidence="1" type="ORF">RhiirA5_422535</name>
</gene>